<evidence type="ECO:0000256" key="1">
    <source>
        <dbReference type="SAM" id="MobiDB-lite"/>
    </source>
</evidence>
<dbReference type="Ensembl" id="ENSPCET00000004228.1">
    <property type="protein sequence ID" value="ENSPCEP00000004099.1"/>
    <property type="gene ID" value="ENSPCEG00000003282.1"/>
</dbReference>
<proteinExistence type="predicted"/>
<sequence length="375" mass="40466">MVALTKKSERAPAKRAEEGLTKVALAEGVLVKGAEGGLAKEPKGVPAEQDMPKGALAKGDLDKEPERVPAKQDVSKGIPTKGGLAKEPEGTPAEQAVPKRALAKESLAKGVEGDLAKEPEGVPAKWDVPEGALAEGGLAKEHEGVLAKRDVPKGGCRLLQHDQQASGPIEQEKAVPVDSQREKVDLYLPDRLPNTAGSWAEAPQQGEVGSAGLPGEVVSWDKLLALYQVLVALKQRHGPNSQAWREQFHRLAELYGLQWPLSRALIHQLGAADQHGSQSIPANAMWEAQEQREVALGQRILYQVLQRAPRKLPKPPAFCGVIPLNYQNNVHVLQPLGEAHYGAMALAWRTVRQDGQGQLGGTNRTPHLWILVPWP</sequence>
<keyword evidence="3" id="KW-1185">Reference proteome</keyword>
<feature type="region of interest" description="Disordered" evidence="1">
    <location>
        <begin position="33"/>
        <end position="124"/>
    </location>
</feature>
<reference evidence="2" key="2">
    <citation type="submission" date="2025-09" db="UniProtKB">
        <authorList>
            <consortium name="Ensembl"/>
        </authorList>
    </citation>
    <scope>IDENTIFICATION</scope>
</reference>
<organism evidence="2 3">
    <name type="scientific">Pelusios castaneus</name>
    <name type="common">West African mud turtle</name>
    <dbReference type="NCBI Taxonomy" id="367368"/>
    <lineage>
        <taxon>Eukaryota</taxon>
        <taxon>Metazoa</taxon>
        <taxon>Chordata</taxon>
        <taxon>Craniata</taxon>
        <taxon>Vertebrata</taxon>
        <taxon>Euteleostomi</taxon>
        <taxon>Archelosauria</taxon>
        <taxon>Testudinata</taxon>
        <taxon>Testudines</taxon>
        <taxon>Pleurodira</taxon>
        <taxon>Pelomedusidae</taxon>
        <taxon>Pelusios</taxon>
    </lineage>
</organism>
<name>A0A8C8VFN2_9SAUR</name>
<protein>
    <submittedName>
        <fullName evidence="2">Uncharacterized protein</fullName>
    </submittedName>
</protein>
<feature type="compositionally biased region" description="Basic and acidic residues" evidence="1">
    <location>
        <begin position="102"/>
        <end position="120"/>
    </location>
</feature>
<dbReference type="Proteomes" id="UP000694393">
    <property type="component" value="Unplaced"/>
</dbReference>
<evidence type="ECO:0000313" key="2">
    <source>
        <dbReference type="Ensembl" id="ENSPCEP00000004099.1"/>
    </source>
</evidence>
<feature type="compositionally biased region" description="Basic and acidic residues" evidence="1">
    <location>
        <begin position="59"/>
        <end position="74"/>
    </location>
</feature>
<dbReference type="AlphaFoldDB" id="A0A8C8VFN2"/>
<reference evidence="2" key="1">
    <citation type="submission" date="2025-08" db="UniProtKB">
        <authorList>
            <consortium name="Ensembl"/>
        </authorList>
    </citation>
    <scope>IDENTIFICATION</scope>
</reference>
<evidence type="ECO:0000313" key="3">
    <source>
        <dbReference type="Proteomes" id="UP000694393"/>
    </source>
</evidence>
<accession>A0A8C8VFN2</accession>